<keyword evidence="2" id="KW-0106">Calcium</keyword>
<evidence type="ECO:0000256" key="3">
    <source>
        <dbReference type="SAM" id="MobiDB-lite"/>
    </source>
</evidence>
<name>A0AAW0FIM5_9APHY</name>
<feature type="region of interest" description="Disordered" evidence="3">
    <location>
        <begin position="183"/>
        <end position="221"/>
    </location>
</feature>
<proteinExistence type="predicted"/>
<feature type="compositionally biased region" description="Polar residues" evidence="3">
    <location>
        <begin position="183"/>
        <end position="204"/>
    </location>
</feature>
<dbReference type="Proteomes" id="UP001385951">
    <property type="component" value="Unassembled WGS sequence"/>
</dbReference>
<comment type="caution">
    <text evidence="5">The sequence shown here is derived from an EMBL/GenBank/DDBJ whole genome shotgun (WGS) entry which is preliminary data.</text>
</comment>
<accession>A0AAW0FIM5</accession>
<keyword evidence="6" id="KW-1185">Reference proteome</keyword>
<dbReference type="InterPro" id="IPR037791">
    <property type="entry name" value="C2_fungal_Inn1"/>
</dbReference>
<dbReference type="GO" id="GO:0046872">
    <property type="term" value="F:metal ion binding"/>
    <property type="evidence" value="ECO:0007669"/>
    <property type="project" value="UniProtKB-KW"/>
</dbReference>
<feature type="domain" description="C2" evidence="4">
    <location>
        <begin position="1"/>
        <end position="118"/>
    </location>
</feature>
<gene>
    <name evidence="5" type="ORF">QCA50_017614</name>
</gene>
<feature type="compositionally biased region" description="Acidic residues" evidence="3">
    <location>
        <begin position="449"/>
        <end position="462"/>
    </location>
</feature>
<dbReference type="AlphaFoldDB" id="A0AAW0FIM5"/>
<evidence type="ECO:0000259" key="4">
    <source>
        <dbReference type="PROSITE" id="PS50004"/>
    </source>
</evidence>
<evidence type="ECO:0000256" key="2">
    <source>
        <dbReference type="ARBA" id="ARBA00022837"/>
    </source>
</evidence>
<keyword evidence="1" id="KW-0479">Metal-binding</keyword>
<evidence type="ECO:0000256" key="1">
    <source>
        <dbReference type="ARBA" id="ARBA00022723"/>
    </source>
</evidence>
<sequence length="582" mass="65898">MSEAFAYDEETYAPEAADGVLVILVCRAKHLPNRRKLDKQSPYVTLRIGTTAKKTHSHFRAGQTPEWSHEIRFQLTRERKPIMKIDVLDETKHDPTPIGAAEIDCSAVFNPENRKVESDPLGKQTEKYIYDKWYDLTLHDRRAGIIYLEMTFYPQAPVVPPKVSLNPDGEYQSYTPQLSPQASFYAQQQRSPLRNSNGSSNSIKNLPPPPRHPSQSRGRTAADDVFVSGEESAHPHLDRARQLSAMFKNNANGHEHIKLPAPAAPENNGVDAKLQEEVFVDNGSPKLKRFGKLNKLKERFQTREPLTNLWSANNSPLTSPKKGQVKDGESAEPRSRSISPLSEYGRDNHYGQPHIQDQDDFSQLERDVHGRSPYYADRIDNDDLDYSPPIPPPHTVSITPPPPVPSDHYKKKSPLRKPPPTMSEQLHSLSLSGGPLPSTSIPFSANDIGGDDDDDDFFDDDFNNTLPPPPPPQKRQDIDPKFYAPVPTENFNKISRLQSGKVKPDDVRVDYRTKETGYLGEGKWNENKFSPSIFDKMPMNDENHGFENKPHVPPKIPQGLTEMEYYVLEQEKYLKDINGNRM</sequence>
<dbReference type="Gene3D" id="2.60.40.150">
    <property type="entry name" value="C2 domain"/>
    <property type="match status" value="1"/>
</dbReference>
<dbReference type="EMBL" id="JASBNA010000060">
    <property type="protein sequence ID" value="KAK7679394.1"/>
    <property type="molecule type" value="Genomic_DNA"/>
</dbReference>
<feature type="region of interest" description="Disordered" evidence="3">
    <location>
        <begin position="307"/>
        <end position="360"/>
    </location>
</feature>
<feature type="compositionally biased region" description="Polar residues" evidence="3">
    <location>
        <begin position="307"/>
        <end position="318"/>
    </location>
</feature>
<dbReference type="Pfam" id="PF00168">
    <property type="entry name" value="C2"/>
    <property type="match status" value="1"/>
</dbReference>
<reference evidence="5 6" key="1">
    <citation type="submission" date="2022-09" db="EMBL/GenBank/DDBJ databases">
        <authorList>
            <person name="Palmer J.M."/>
        </authorList>
    </citation>
    <scope>NUCLEOTIDE SEQUENCE [LARGE SCALE GENOMIC DNA]</scope>
    <source>
        <strain evidence="5 6">DSM 7382</strain>
    </source>
</reference>
<evidence type="ECO:0000313" key="6">
    <source>
        <dbReference type="Proteomes" id="UP001385951"/>
    </source>
</evidence>
<dbReference type="SMART" id="SM00239">
    <property type="entry name" value="C2"/>
    <property type="match status" value="1"/>
</dbReference>
<feature type="compositionally biased region" description="Low complexity" evidence="3">
    <location>
        <begin position="426"/>
        <end position="438"/>
    </location>
</feature>
<organism evidence="5 6">
    <name type="scientific">Cerrena zonata</name>
    <dbReference type="NCBI Taxonomy" id="2478898"/>
    <lineage>
        <taxon>Eukaryota</taxon>
        <taxon>Fungi</taxon>
        <taxon>Dikarya</taxon>
        <taxon>Basidiomycota</taxon>
        <taxon>Agaricomycotina</taxon>
        <taxon>Agaricomycetes</taxon>
        <taxon>Polyporales</taxon>
        <taxon>Cerrenaceae</taxon>
        <taxon>Cerrena</taxon>
    </lineage>
</organism>
<dbReference type="PROSITE" id="PS50004">
    <property type="entry name" value="C2"/>
    <property type="match status" value="1"/>
</dbReference>
<dbReference type="CDD" id="cd08681">
    <property type="entry name" value="C2_fungal_Inn1p-like"/>
    <property type="match status" value="1"/>
</dbReference>
<feature type="compositionally biased region" description="Pro residues" evidence="3">
    <location>
        <begin position="388"/>
        <end position="405"/>
    </location>
</feature>
<evidence type="ECO:0000313" key="5">
    <source>
        <dbReference type="EMBL" id="KAK7679394.1"/>
    </source>
</evidence>
<feature type="region of interest" description="Disordered" evidence="3">
    <location>
        <begin position="373"/>
        <end position="478"/>
    </location>
</feature>
<dbReference type="SUPFAM" id="SSF49562">
    <property type="entry name" value="C2 domain (Calcium/lipid-binding domain, CaLB)"/>
    <property type="match status" value="1"/>
</dbReference>
<dbReference type="PANTHER" id="PTHR46502">
    <property type="entry name" value="C2 DOMAIN-CONTAINING"/>
    <property type="match status" value="1"/>
</dbReference>
<protein>
    <recommendedName>
        <fullName evidence="4">C2 domain-containing protein</fullName>
    </recommendedName>
</protein>
<dbReference type="PANTHER" id="PTHR46502:SF2">
    <property type="entry name" value="16 KDA PHLOEM PROTEIN 2"/>
    <property type="match status" value="1"/>
</dbReference>
<feature type="compositionally biased region" description="Basic and acidic residues" evidence="3">
    <location>
        <begin position="324"/>
        <end position="335"/>
    </location>
</feature>
<dbReference type="InterPro" id="IPR000008">
    <property type="entry name" value="C2_dom"/>
</dbReference>
<dbReference type="InterPro" id="IPR035892">
    <property type="entry name" value="C2_domain_sf"/>
</dbReference>